<reference evidence="6 7" key="2">
    <citation type="submission" date="2018-11" db="EMBL/GenBank/DDBJ databases">
        <authorList>
            <consortium name="Pathogen Informatics"/>
        </authorList>
    </citation>
    <scope>NUCLEOTIDE SEQUENCE [LARGE SCALE GENOMIC DNA]</scope>
</reference>
<comment type="similarity">
    <text evidence="2">Belongs to the nematode transthyretin-like family.</text>
</comment>
<gene>
    <name evidence="6" type="ORF">ASIM_LOCUS12135</name>
</gene>
<feature type="chain" id="PRO_5043135164" evidence="5">
    <location>
        <begin position="18"/>
        <end position="312"/>
    </location>
</feature>
<dbReference type="InterPro" id="IPR001534">
    <property type="entry name" value="Transthyretin-like"/>
</dbReference>
<feature type="signal peptide" evidence="5">
    <location>
        <begin position="1"/>
        <end position="17"/>
    </location>
</feature>
<sequence>MASVIIVLFAIFGLSCASVLEQSVGIKGQLLCGDKPSEGDEVKLINHKIIGFDSNLASGTTDKNGFYELAGDLSILRQITTLNARLKIYTRCNNGLNICKREITLGIPKSMNSSWLVIFALFGGALAIDQTIGVQGQLMCGYKPSKGDTVKLINHKDLGSMQFAWLLFAIIAQVSCDDFKQSLGVSGELFCGDSPAKGVTVKLINHKIIGTFTTHSTLSFHIGPSEDQELGTATTNDVGTFEMVGGSNDFFSISPRLKIYTDCGKGDNPCQREITFGIPQTYVVKDSKPKEYFASGTIQLQFNFDGEGHKCL</sequence>
<dbReference type="WBParaSite" id="ASIM_0001266901-mRNA-1">
    <property type="protein sequence ID" value="ASIM_0001266901-mRNA-1"/>
    <property type="gene ID" value="ASIM_0001266901"/>
</dbReference>
<evidence type="ECO:0000256" key="2">
    <source>
        <dbReference type="ARBA" id="ARBA00010112"/>
    </source>
</evidence>
<keyword evidence="3" id="KW-0964">Secreted</keyword>
<dbReference type="PANTHER" id="PTHR21700:SF117">
    <property type="entry name" value="TRANSTHYRETIN-LIKE PROTEIN 33"/>
    <property type="match status" value="1"/>
</dbReference>
<comment type="subcellular location">
    <subcellularLocation>
        <location evidence="1">Secreted</location>
    </subcellularLocation>
</comment>
<dbReference type="Gene3D" id="2.60.40.3330">
    <property type="match status" value="2"/>
</dbReference>
<dbReference type="AlphaFoldDB" id="A0A158PNR2"/>
<evidence type="ECO:0000313" key="6">
    <source>
        <dbReference type="EMBL" id="VDK46648.1"/>
    </source>
</evidence>
<dbReference type="InterPro" id="IPR038479">
    <property type="entry name" value="Transthyretin-like_sf"/>
</dbReference>
<keyword evidence="7" id="KW-1185">Reference proteome</keyword>
<dbReference type="Proteomes" id="UP000267096">
    <property type="component" value="Unassembled WGS sequence"/>
</dbReference>
<evidence type="ECO:0000256" key="5">
    <source>
        <dbReference type="SAM" id="SignalP"/>
    </source>
</evidence>
<accession>A0A158PNR2</accession>
<evidence type="ECO:0000313" key="8">
    <source>
        <dbReference type="WBParaSite" id="ASIM_0001266901-mRNA-1"/>
    </source>
</evidence>
<evidence type="ECO:0000256" key="3">
    <source>
        <dbReference type="ARBA" id="ARBA00022525"/>
    </source>
</evidence>
<evidence type="ECO:0000256" key="1">
    <source>
        <dbReference type="ARBA" id="ARBA00004613"/>
    </source>
</evidence>
<dbReference type="PANTHER" id="PTHR21700">
    <property type="entry name" value="TRANSTHYRETIN-LIKE FAMILY PROTEIN-RELATED"/>
    <property type="match status" value="1"/>
</dbReference>
<organism evidence="8">
    <name type="scientific">Anisakis simplex</name>
    <name type="common">Herring worm</name>
    <dbReference type="NCBI Taxonomy" id="6269"/>
    <lineage>
        <taxon>Eukaryota</taxon>
        <taxon>Metazoa</taxon>
        <taxon>Ecdysozoa</taxon>
        <taxon>Nematoda</taxon>
        <taxon>Chromadorea</taxon>
        <taxon>Rhabditida</taxon>
        <taxon>Spirurina</taxon>
        <taxon>Ascaridomorpha</taxon>
        <taxon>Ascaridoidea</taxon>
        <taxon>Anisakidae</taxon>
        <taxon>Anisakis</taxon>
        <taxon>Anisakis simplex complex</taxon>
    </lineage>
</organism>
<evidence type="ECO:0000313" key="7">
    <source>
        <dbReference type="Proteomes" id="UP000267096"/>
    </source>
</evidence>
<dbReference type="GO" id="GO:0005576">
    <property type="term" value="C:extracellular region"/>
    <property type="evidence" value="ECO:0007669"/>
    <property type="project" value="UniProtKB-SubCell"/>
</dbReference>
<keyword evidence="4 5" id="KW-0732">Signal</keyword>
<dbReference type="Pfam" id="PF01060">
    <property type="entry name" value="TTR-52"/>
    <property type="match status" value="2"/>
</dbReference>
<dbReference type="EMBL" id="UYRR01031143">
    <property type="protein sequence ID" value="VDK46648.1"/>
    <property type="molecule type" value="Genomic_DNA"/>
</dbReference>
<protein>
    <submittedName>
        <fullName evidence="8">Transthyretin-like family protein</fullName>
    </submittedName>
</protein>
<dbReference type="GO" id="GO:0009986">
    <property type="term" value="C:cell surface"/>
    <property type="evidence" value="ECO:0007669"/>
    <property type="project" value="InterPro"/>
</dbReference>
<evidence type="ECO:0000256" key="4">
    <source>
        <dbReference type="ARBA" id="ARBA00022729"/>
    </source>
</evidence>
<proteinExistence type="inferred from homology"/>
<reference evidence="8" key="1">
    <citation type="submission" date="2016-04" db="UniProtKB">
        <authorList>
            <consortium name="WormBaseParasite"/>
        </authorList>
    </citation>
    <scope>IDENTIFICATION</scope>
</reference>
<name>A0A158PNR2_ANISI</name>